<evidence type="ECO:0000313" key="3">
    <source>
        <dbReference type="Proteomes" id="UP000185146"/>
    </source>
</evidence>
<evidence type="ECO:0000313" key="4">
    <source>
        <dbReference type="Proteomes" id="UP000278162"/>
    </source>
</evidence>
<name>A0A1L5PL95_PSEPU</name>
<reference evidence="2 4" key="2">
    <citation type="submission" date="2018-10" db="EMBL/GenBank/DDBJ databases">
        <title>An outbreak of IMP-63 producing strain in France.</title>
        <authorList>
            <person name="Bour M."/>
            <person name="Liapis E."/>
            <person name="Plesiat P."/>
        </authorList>
    </citation>
    <scope>NUCLEOTIDE SEQUENCE [LARGE SCALE GENOMIC DNA]</scope>
    <source>
        <strain evidence="2 4">12917</strain>
    </source>
</reference>
<dbReference type="Proteomes" id="UP000278162">
    <property type="component" value="Unassembled WGS sequence"/>
</dbReference>
<dbReference type="EMBL" id="RJAI01000007">
    <property type="protein sequence ID" value="RNF92914.1"/>
    <property type="molecule type" value="Genomic_DNA"/>
</dbReference>
<dbReference type="AlphaFoldDB" id="A0A1L5PL95"/>
<dbReference type="NCBIfam" id="NF041282">
    <property type="entry name" value="TnpC_regulator"/>
    <property type="match status" value="1"/>
</dbReference>
<evidence type="ECO:0000313" key="1">
    <source>
        <dbReference type="EMBL" id="APO80978.1"/>
    </source>
</evidence>
<evidence type="ECO:0000313" key="2">
    <source>
        <dbReference type="EMBL" id="RNF92914.1"/>
    </source>
</evidence>
<reference evidence="1 3" key="1">
    <citation type="submission" date="2016-12" db="EMBL/GenBank/DDBJ databases">
        <title>Draft Genome Sequence of Mercury Resistant Pseudomonas DRA525.</title>
        <authorList>
            <person name="Drace K.M."/>
        </authorList>
    </citation>
    <scope>NUCLEOTIDE SEQUENCE [LARGE SCALE GENOMIC DNA]</scope>
    <source>
        <strain evidence="1 3">DRA525</strain>
    </source>
</reference>
<gene>
    <name evidence="1" type="ORF">BL240_05620</name>
    <name evidence="2" type="ORF">EFK07_05125</name>
</gene>
<protein>
    <submittedName>
        <fullName evidence="1">Transposase</fullName>
    </submittedName>
</protein>
<dbReference type="OrthoDB" id="582700at2"/>
<dbReference type="Proteomes" id="UP000185146">
    <property type="component" value="Chromosome"/>
</dbReference>
<proteinExistence type="predicted"/>
<dbReference type="EMBL" id="CP018743">
    <property type="protein sequence ID" value="APO80978.1"/>
    <property type="molecule type" value="Genomic_DNA"/>
</dbReference>
<dbReference type="InterPro" id="IPR049837">
    <property type="entry name" value="TnpC_reg-like"/>
</dbReference>
<organism evidence="1 3">
    <name type="scientific">Pseudomonas putida</name>
    <name type="common">Arthrobacter siderocapsulatus</name>
    <dbReference type="NCBI Taxonomy" id="303"/>
    <lineage>
        <taxon>Bacteria</taxon>
        <taxon>Pseudomonadati</taxon>
        <taxon>Pseudomonadota</taxon>
        <taxon>Gammaproteobacteria</taxon>
        <taxon>Pseudomonadales</taxon>
        <taxon>Pseudomonadaceae</taxon>
        <taxon>Pseudomonas</taxon>
    </lineage>
</organism>
<sequence>MMHIPPASFRVTPYGDVDTKVLDSLRASYDTAQLLNLVDRLDACLAEIGGVGSIREDFLRLHGMAMTVLEGFPLTVATSDVDSIWAQAMALQEDISALCSCLQAGSKHVAPLAALAPDYQD</sequence>
<accession>A0A1L5PL95</accession>